<evidence type="ECO:0000259" key="1">
    <source>
        <dbReference type="Pfam" id="PF22818"/>
    </source>
</evidence>
<accession>A0A937JMC9</accession>
<evidence type="ECO:0000313" key="2">
    <source>
        <dbReference type="EMBL" id="MBL1081162.1"/>
    </source>
</evidence>
<comment type="caution">
    <text evidence="2">The sequence shown here is derived from an EMBL/GenBank/DDBJ whole genome shotgun (WGS) entry which is preliminary data.</text>
</comment>
<dbReference type="AlphaFoldDB" id="A0A937JMC9"/>
<dbReference type="InterPro" id="IPR054545">
    <property type="entry name" value="ApeI-like"/>
</dbReference>
<dbReference type="Pfam" id="PF22818">
    <property type="entry name" value="ApeI-like"/>
    <property type="match status" value="1"/>
</dbReference>
<keyword evidence="3" id="KW-1185">Reference proteome</keyword>
<gene>
    <name evidence="2" type="ORF">JK359_04085</name>
</gene>
<dbReference type="EMBL" id="JAERRK010000002">
    <property type="protein sequence ID" value="MBL1081162.1"/>
    <property type="molecule type" value="Genomic_DNA"/>
</dbReference>
<name>A0A937JMC9_9ACTN</name>
<dbReference type="Proteomes" id="UP000661858">
    <property type="component" value="Unassembled WGS sequence"/>
</dbReference>
<dbReference type="InterPro" id="IPR029069">
    <property type="entry name" value="HotDog_dom_sf"/>
</dbReference>
<evidence type="ECO:0000313" key="3">
    <source>
        <dbReference type="Proteomes" id="UP000661858"/>
    </source>
</evidence>
<protein>
    <recommendedName>
        <fullName evidence="1">ApeI dehydratase-like domain-containing protein</fullName>
    </recommendedName>
</protein>
<sequence>MSAVTLLPGETLRRLDDTGVTLSVAVDPEAPVFAGHYPRFPLLPGVFLLELTQCAVRRFAAGHGRRLLLESVVSARFLSPVTPGAEVTADCALTAGEDALWTVTGHCTADGAKAATFRLRYREL</sequence>
<organism evidence="2 3">
    <name type="scientific">Streptomyces actinomycinicus</name>
    <dbReference type="NCBI Taxonomy" id="1695166"/>
    <lineage>
        <taxon>Bacteria</taxon>
        <taxon>Bacillati</taxon>
        <taxon>Actinomycetota</taxon>
        <taxon>Actinomycetes</taxon>
        <taxon>Kitasatosporales</taxon>
        <taxon>Streptomycetaceae</taxon>
        <taxon>Streptomyces</taxon>
    </lineage>
</organism>
<reference evidence="2" key="1">
    <citation type="submission" date="2021-01" db="EMBL/GenBank/DDBJ databases">
        <title>WGS of actinomycetes isolated from Thailand.</title>
        <authorList>
            <person name="Thawai C."/>
        </authorList>
    </citation>
    <scope>NUCLEOTIDE SEQUENCE</scope>
    <source>
        <strain evidence="2">RCU-197</strain>
    </source>
</reference>
<feature type="domain" description="ApeI dehydratase-like" evidence="1">
    <location>
        <begin position="16"/>
        <end position="99"/>
    </location>
</feature>
<proteinExistence type="predicted"/>
<dbReference type="SUPFAM" id="SSF54637">
    <property type="entry name" value="Thioesterase/thiol ester dehydrase-isomerase"/>
    <property type="match status" value="1"/>
</dbReference>
<dbReference type="Gene3D" id="3.10.129.10">
    <property type="entry name" value="Hotdog Thioesterase"/>
    <property type="match status" value="1"/>
</dbReference>
<dbReference type="RefSeq" id="WP_201831719.1">
    <property type="nucleotide sequence ID" value="NZ_JAERRK010000002.1"/>
</dbReference>